<organism evidence="2 3">
    <name type="scientific">Mycolicibacterium fortuitum</name>
    <name type="common">Mycobacterium fortuitum</name>
    <dbReference type="NCBI Taxonomy" id="1766"/>
    <lineage>
        <taxon>Bacteria</taxon>
        <taxon>Bacillati</taxon>
        <taxon>Actinomycetota</taxon>
        <taxon>Actinomycetes</taxon>
        <taxon>Mycobacteriales</taxon>
        <taxon>Mycobacteriaceae</taxon>
        <taxon>Mycolicibacterium</taxon>
    </lineage>
</organism>
<name>A0ABD6QC91_MYCFO</name>
<comment type="similarity">
    <text evidence="1">Belongs to the enoyl-CoA hydratase/isomerase family.</text>
</comment>
<sequence>MTDSGPVAYRIADGAAWITLADADTGNAMSAATVAGLLESVRRATADNAKVIVLAAQGRMYSVGGDVRGFAGAPDLGRYVDDNAEAFHRVISELHAADAIVVAVVQGVAAGAGFGLAAAADIVIAAESAKFTLGYTKLGFSFDGGASLLVHTVGLHTMLRLALLNDLVTAAEAHALGLVARVVPDAELHSAAADLVGKLAAGARRAQSAVKHLLRGVANPAPVAALRAETLAIRHTAGSDDGRRGIAAFTAKEKPVFGE</sequence>
<dbReference type="GO" id="GO:0003824">
    <property type="term" value="F:catalytic activity"/>
    <property type="evidence" value="ECO:0007669"/>
    <property type="project" value="UniProtKB-ARBA"/>
</dbReference>
<dbReference type="PANTHER" id="PTHR42964">
    <property type="entry name" value="ENOYL-COA HYDRATASE"/>
    <property type="match status" value="1"/>
</dbReference>
<evidence type="ECO:0000313" key="2">
    <source>
        <dbReference type="EMBL" id="OMC33148.1"/>
    </source>
</evidence>
<dbReference type="InterPro" id="IPR001753">
    <property type="entry name" value="Enoyl-CoA_hydra/iso"/>
</dbReference>
<dbReference type="PANTHER" id="PTHR42964:SF1">
    <property type="entry name" value="POLYKETIDE BIOSYNTHESIS ENOYL-COA HYDRATASE PKSH-RELATED"/>
    <property type="match status" value="1"/>
</dbReference>
<proteinExistence type="inferred from homology"/>
<dbReference type="Proteomes" id="UP000187001">
    <property type="component" value="Unassembled WGS sequence"/>
</dbReference>
<evidence type="ECO:0000256" key="1">
    <source>
        <dbReference type="ARBA" id="ARBA00005254"/>
    </source>
</evidence>
<evidence type="ECO:0000313" key="3">
    <source>
        <dbReference type="Proteomes" id="UP000187001"/>
    </source>
</evidence>
<dbReference type="EMBL" id="MBER01000181">
    <property type="protein sequence ID" value="OMC33148.1"/>
    <property type="molecule type" value="Genomic_DNA"/>
</dbReference>
<dbReference type="InterPro" id="IPR051683">
    <property type="entry name" value="Enoyl-CoA_Hydratase/Isomerase"/>
</dbReference>
<dbReference type="Pfam" id="PF00378">
    <property type="entry name" value="ECH_1"/>
    <property type="match status" value="1"/>
</dbReference>
<comment type="caution">
    <text evidence="2">The sequence shown here is derived from an EMBL/GenBank/DDBJ whole genome shotgun (WGS) entry which is preliminary data.</text>
</comment>
<reference evidence="2 3" key="1">
    <citation type="submission" date="2016-07" db="EMBL/GenBank/DDBJ databases">
        <authorList>
            <person name="Sutton G."/>
            <person name="Brinkac L."/>
            <person name="Sanka R."/>
            <person name="Adams M."/>
            <person name="Lau E."/>
            <person name="Kumar A."/>
            <person name="Macaden R."/>
        </authorList>
    </citation>
    <scope>NUCLEOTIDE SEQUENCE [LARGE SCALE GENOMIC DNA]</scope>
    <source>
        <strain evidence="2 3">GA-0871</strain>
    </source>
</reference>
<dbReference type="InterPro" id="IPR029045">
    <property type="entry name" value="ClpP/crotonase-like_dom_sf"/>
</dbReference>
<protein>
    <submittedName>
        <fullName evidence="2">Enoyl-CoA hydratase</fullName>
    </submittedName>
</protein>
<dbReference type="CDD" id="cd06558">
    <property type="entry name" value="crotonase-like"/>
    <property type="match status" value="1"/>
</dbReference>
<gene>
    <name evidence="2" type="ORF">A5742_14575</name>
</gene>
<dbReference type="AlphaFoldDB" id="A0ABD6QC91"/>
<dbReference type="SUPFAM" id="SSF52096">
    <property type="entry name" value="ClpP/crotonase"/>
    <property type="match status" value="1"/>
</dbReference>
<dbReference type="Gene3D" id="3.90.226.10">
    <property type="entry name" value="2-enoyl-CoA Hydratase, Chain A, domain 1"/>
    <property type="match status" value="1"/>
</dbReference>
<accession>A0ABD6QC91</accession>